<accession>A0A328AF61</accession>
<dbReference type="InterPro" id="IPR039421">
    <property type="entry name" value="Type_1_exporter"/>
</dbReference>
<feature type="transmembrane region" description="Helical" evidence="9">
    <location>
        <begin position="664"/>
        <end position="686"/>
    </location>
</feature>
<evidence type="ECO:0000256" key="4">
    <source>
        <dbReference type="ARBA" id="ARBA00022692"/>
    </source>
</evidence>
<dbReference type="InterPro" id="IPR003593">
    <property type="entry name" value="AAA+_ATPase"/>
</dbReference>
<name>A0A328AF61_9CAUL</name>
<dbReference type="NCBIfam" id="TIGR03797">
    <property type="entry name" value="NHLM_micro_ABC2"/>
    <property type="match status" value="1"/>
</dbReference>
<keyword evidence="6" id="KW-0067">ATP-binding</keyword>
<feature type="transmembrane region" description="Helical" evidence="9">
    <location>
        <begin position="449"/>
        <end position="472"/>
    </location>
</feature>
<dbReference type="InterPro" id="IPR017871">
    <property type="entry name" value="ABC_transporter-like_CS"/>
</dbReference>
<keyword evidence="8 9" id="KW-0472">Membrane</keyword>
<evidence type="ECO:0000313" key="12">
    <source>
        <dbReference type="EMBL" id="RAK53289.1"/>
    </source>
</evidence>
<comment type="subcellular location">
    <subcellularLocation>
        <location evidence="1">Cell membrane</location>
        <topology evidence="1">Multi-pass membrane protein</topology>
    </subcellularLocation>
</comment>
<evidence type="ECO:0000256" key="7">
    <source>
        <dbReference type="ARBA" id="ARBA00022989"/>
    </source>
</evidence>
<reference evidence="13" key="1">
    <citation type="submission" date="2018-05" db="EMBL/GenBank/DDBJ databases">
        <authorList>
            <person name="Li X."/>
        </authorList>
    </citation>
    <scope>NUCLEOTIDE SEQUENCE [LARGE SCALE GENOMIC DNA]</scope>
    <source>
        <strain evidence="13">LX32</strain>
    </source>
</reference>
<dbReference type="PROSITE" id="PS50929">
    <property type="entry name" value="ABC_TM1F"/>
    <property type="match status" value="1"/>
</dbReference>
<dbReference type="EMBL" id="QFYQ01000001">
    <property type="protein sequence ID" value="RAK53289.1"/>
    <property type="molecule type" value="Genomic_DNA"/>
</dbReference>
<dbReference type="Pfam" id="PF00664">
    <property type="entry name" value="ABC_membrane"/>
    <property type="match status" value="1"/>
</dbReference>
<dbReference type="GO" id="GO:0005524">
    <property type="term" value="F:ATP binding"/>
    <property type="evidence" value="ECO:0007669"/>
    <property type="project" value="UniProtKB-KW"/>
</dbReference>
<dbReference type="GO" id="GO:0005886">
    <property type="term" value="C:plasma membrane"/>
    <property type="evidence" value="ECO:0007669"/>
    <property type="project" value="UniProtKB-SubCell"/>
</dbReference>
<dbReference type="SUPFAM" id="SSF90123">
    <property type="entry name" value="ABC transporter transmembrane region"/>
    <property type="match status" value="1"/>
</dbReference>
<evidence type="ECO:0000256" key="6">
    <source>
        <dbReference type="ARBA" id="ARBA00022840"/>
    </source>
</evidence>
<dbReference type="OrthoDB" id="9787557at2"/>
<keyword evidence="5" id="KW-0547">Nucleotide-binding</keyword>
<dbReference type="PANTHER" id="PTHR24221">
    <property type="entry name" value="ATP-BINDING CASSETTE SUB-FAMILY B"/>
    <property type="match status" value="1"/>
</dbReference>
<dbReference type="GO" id="GO:0016887">
    <property type="term" value="F:ATP hydrolysis activity"/>
    <property type="evidence" value="ECO:0007669"/>
    <property type="project" value="InterPro"/>
</dbReference>
<organism evidence="12 13">
    <name type="scientific">Phenylobacterium soli</name>
    <dbReference type="NCBI Taxonomy" id="2170551"/>
    <lineage>
        <taxon>Bacteria</taxon>
        <taxon>Pseudomonadati</taxon>
        <taxon>Pseudomonadota</taxon>
        <taxon>Alphaproteobacteria</taxon>
        <taxon>Caulobacterales</taxon>
        <taxon>Caulobacteraceae</taxon>
        <taxon>Phenylobacterium</taxon>
    </lineage>
</organism>
<evidence type="ECO:0000313" key="13">
    <source>
        <dbReference type="Proteomes" id="UP000249254"/>
    </source>
</evidence>
<keyword evidence="13" id="KW-1185">Reference proteome</keyword>
<sequence length="959" mass="101094">MNIQAHPLTPEAGNPGEDPVAFVVDLTGQQAAVWRLEAGRAQIFAIPLRDGAPASNRRFLFTVEAPGLIFGLPYDGRLRIEAAVEPDSRLARLDWAELAEEQGGAACVDAWLGGWFAACNRYLPNRPERDLALSAALGIDAGRVLDGTHEVAWCRATAGCGALFDLAPVGVGGLGCFPLASGAWVRTFEPLTLLLESTPQLLAHGELAESLDGFHGAAVEVVTAALGLARVDEALRRERRAARIRSDTRRVVADLGRMVGAKAPYGVDPAANQALFGALRLVATRLGVRAQGPAAVRQADAESEPSLQELLRASGLRSRPVRLTQGWWRGGVDDMVAFEGAEHRPVALLRARRGYRIHDPVTGGSRPVDERSAGVLSPDAFVLHEPLPERALKLRDLLMFGLRDGKADLAVLAVAALIGATLGSVPAMVSKTIFETLIPQQQTGLLLQAGAALAALALISAVFVFSGGIAMARLRARASTRLKAALWDRVLRQPMSFLTRYSAPDLTLRIAAAENIVGAFHQMGQQSATTLGFLIANVATMVWLSLPAAAVAIGLLALLAGGTFIAAVAQKRAFTQGEQAEGSVSTFVHALTNGVRKLRLAAAEERAFVKWGDRFTRSRLKLINVRKVGVGYSVFLAAFNLAALAAIFAVVAQLKTSPVSAGAFIGFVTAFGVALASLASLGRVALQLAFQLASVPYVQPLLDAVPPPDRKKSPPGRLSGAVEVSNVAFRYTLDGPLVLGGVSFESAPGEFVAIVGPSGCGKSTLVKLLLGLEPPAAGAVLYDQSDLASLDVDALRQQVGVVLQRTQLMGASIFDNLRGASDIGLEEAWEAARLAGVDEDIRALPMGMHTLIAEGSQTISGGQRQRLALARALVRKPAVLILDEATSALDNVTQGEVMQNLAGLACTRIVIAHRLSTIIDADRIVVLDQGQVAETGTYAELMAAGGLFSRMAARQSAAA</sequence>
<dbReference type="InterPro" id="IPR036640">
    <property type="entry name" value="ABC1_TM_sf"/>
</dbReference>
<keyword evidence="7 9" id="KW-1133">Transmembrane helix</keyword>
<dbReference type="PANTHER" id="PTHR24221:SF654">
    <property type="entry name" value="ATP-BINDING CASSETTE SUB-FAMILY B MEMBER 6"/>
    <property type="match status" value="1"/>
</dbReference>
<gene>
    <name evidence="12" type="ORF">DJ017_01470</name>
</gene>
<dbReference type="RefSeq" id="WP_111527041.1">
    <property type="nucleotide sequence ID" value="NZ_JBHRSG010000001.1"/>
</dbReference>
<comment type="caution">
    <text evidence="12">The sequence shown here is derived from an EMBL/GenBank/DDBJ whole genome shotgun (WGS) entry which is preliminary data.</text>
</comment>
<keyword evidence="3" id="KW-1003">Cell membrane</keyword>
<dbReference type="Gene3D" id="1.20.1560.10">
    <property type="entry name" value="ABC transporter type 1, transmembrane domain"/>
    <property type="match status" value="1"/>
</dbReference>
<evidence type="ECO:0000256" key="1">
    <source>
        <dbReference type="ARBA" id="ARBA00004651"/>
    </source>
</evidence>
<dbReference type="SUPFAM" id="SSF52540">
    <property type="entry name" value="P-loop containing nucleoside triphosphate hydrolases"/>
    <property type="match status" value="1"/>
</dbReference>
<evidence type="ECO:0000256" key="8">
    <source>
        <dbReference type="ARBA" id="ARBA00023136"/>
    </source>
</evidence>
<keyword evidence="4 9" id="KW-0812">Transmembrane</keyword>
<dbReference type="GO" id="GO:0034040">
    <property type="term" value="F:ATPase-coupled lipid transmembrane transporter activity"/>
    <property type="evidence" value="ECO:0007669"/>
    <property type="project" value="TreeGrafter"/>
</dbReference>
<proteinExistence type="predicted"/>
<dbReference type="FunFam" id="3.40.50.300:FF:000299">
    <property type="entry name" value="ABC transporter ATP-binding protein/permease"/>
    <property type="match status" value="1"/>
</dbReference>
<evidence type="ECO:0000256" key="3">
    <source>
        <dbReference type="ARBA" id="ARBA00022475"/>
    </source>
</evidence>
<dbReference type="InterPro" id="IPR027417">
    <property type="entry name" value="P-loop_NTPase"/>
</dbReference>
<dbReference type="InterPro" id="IPR022515">
    <property type="entry name" value="NHPM_micro_ABC2"/>
</dbReference>
<evidence type="ECO:0000256" key="2">
    <source>
        <dbReference type="ARBA" id="ARBA00022448"/>
    </source>
</evidence>
<keyword evidence="2" id="KW-0813">Transport</keyword>
<feature type="transmembrane region" description="Helical" evidence="9">
    <location>
        <begin position="629"/>
        <end position="652"/>
    </location>
</feature>
<evidence type="ECO:0000256" key="5">
    <source>
        <dbReference type="ARBA" id="ARBA00022741"/>
    </source>
</evidence>
<dbReference type="GO" id="GO:0140359">
    <property type="term" value="F:ABC-type transporter activity"/>
    <property type="evidence" value="ECO:0007669"/>
    <property type="project" value="InterPro"/>
</dbReference>
<evidence type="ECO:0000259" key="10">
    <source>
        <dbReference type="PROSITE" id="PS50893"/>
    </source>
</evidence>
<dbReference type="Pfam" id="PF00005">
    <property type="entry name" value="ABC_tran"/>
    <property type="match status" value="1"/>
</dbReference>
<protein>
    <submittedName>
        <fullName evidence="12">NHLP bacteriocin export ABC transporter permease/ATPase subunit</fullName>
    </submittedName>
</protein>
<dbReference type="InterPro" id="IPR011527">
    <property type="entry name" value="ABC1_TM_dom"/>
</dbReference>
<dbReference type="AlphaFoldDB" id="A0A328AF61"/>
<feature type="transmembrane region" description="Helical" evidence="9">
    <location>
        <begin position="552"/>
        <end position="569"/>
    </location>
</feature>
<feature type="domain" description="ABC transmembrane type-1" evidence="11">
    <location>
        <begin position="410"/>
        <end position="689"/>
    </location>
</feature>
<dbReference type="PROSITE" id="PS00211">
    <property type="entry name" value="ABC_TRANSPORTER_1"/>
    <property type="match status" value="1"/>
</dbReference>
<feature type="domain" description="ABC transporter" evidence="10">
    <location>
        <begin position="722"/>
        <end position="954"/>
    </location>
</feature>
<evidence type="ECO:0000256" key="9">
    <source>
        <dbReference type="SAM" id="Phobius"/>
    </source>
</evidence>
<evidence type="ECO:0000259" key="11">
    <source>
        <dbReference type="PROSITE" id="PS50929"/>
    </source>
</evidence>
<dbReference type="Gene3D" id="3.40.50.300">
    <property type="entry name" value="P-loop containing nucleotide triphosphate hydrolases"/>
    <property type="match status" value="1"/>
</dbReference>
<dbReference type="PROSITE" id="PS50893">
    <property type="entry name" value="ABC_TRANSPORTER_2"/>
    <property type="match status" value="1"/>
</dbReference>
<dbReference type="InterPro" id="IPR003439">
    <property type="entry name" value="ABC_transporter-like_ATP-bd"/>
</dbReference>
<dbReference type="SMART" id="SM00382">
    <property type="entry name" value="AAA"/>
    <property type="match status" value="1"/>
</dbReference>
<dbReference type="Proteomes" id="UP000249254">
    <property type="component" value="Unassembled WGS sequence"/>
</dbReference>
<feature type="transmembrane region" description="Helical" evidence="9">
    <location>
        <begin position="409"/>
        <end position="429"/>
    </location>
</feature>